<evidence type="ECO:0000256" key="2">
    <source>
        <dbReference type="ARBA" id="ARBA00022490"/>
    </source>
</evidence>
<dbReference type="FunCoup" id="F0XR95">
    <property type="interactions" value="248"/>
</dbReference>
<dbReference type="GO" id="GO:0005737">
    <property type="term" value="C:cytoplasm"/>
    <property type="evidence" value="ECO:0007669"/>
    <property type="project" value="UniProtKB-SubCell"/>
</dbReference>
<dbReference type="HAMAP" id="MF_03187">
    <property type="entry name" value="Methyltr_EFM5"/>
    <property type="match status" value="1"/>
</dbReference>
<organism evidence="7">
    <name type="scientific">Grosmannia clavigera (strain kw1407 / UAMH 11150)</name>
    <name type="common">Blue stain fungus</name>
    <name type="synonym">Graphiocladiella clavigera</name>
    <dbReference type="NCBI Taxonomy" id="655863"/>
    <lineage>
        <taxon>Eukaryota</taxon>
        <taxon>Fungi</taxon>
        <taxon>Dikarya</taxon>
        <taxon>Ascomycota</taxon>
        <taxon>Pezizomycotina</taxon>
        <taxon>Sordariomycetes</taxon>
        <taxon>Sordariomycetidae</taxon>
        <taxon>Ophiostomatales</taxon>
        <taxon>Ophiostomataceae</taxon>
        <taxon>Leptographium</taxon>
    </lineage>
</organism>
<comment type="function">
    <text evidence="5">S-adenosyl-L-methionine-dependent protein-lysine N-methyltransferase that trimethylates elongation factor 1-alpha at 'Lys-79'.</text>
</comment>
<dbReference type="STRING" id="655863.F0XR95"/>
<keyword evidence="4 5" id="KW-0808">Transferase</keyword>
<comment type="similarity">
    <text evidence="5">Belongs to the class I-like SAM-binding methyltransferase superfamily. EFM5 family.</text>
</comment>
<dbReference type="PANTHER" id="PTHR13200:SF0">
    <property type="entry name" value="EEF1A LYSINE METHYLTRANSFERASE 1"/>
    <property type="match status" value="1"/>
</dbReference>
<evidence type="ECO:0000256" key="3">
    <source>
        <dbReference type="ARBA" id="ARBA00022603"/>
    </source>
</evidence>
<dbReference type="InterPro" id="IPR019369">
    <property type="entry name" value="Efm5/EEF1AKMT1"/>
</dbReference>
<evidence type="ECO:0000313" key="7">
    <source>
        <dbReference type="Proteomes" id="UP000007796"/>
    </source>
</evidence>
<dbReference type="PANTHER" id="PTHR13200">
    <property type="entry name" value="EEF1A LYSINE METHYLTRANSFERASE 1"/>
    <property type="match status" value="1"/>
</dbReference>
<proteinExistence type="inferred from homology"/>
<dbReference type="EMBL" id="GL629807">
    <property type="protein sequence ID" value="EFW99757.1"/>
    <property type="molecule type" value="Genomic_DNA"/>
</dbReference>
<dbReference type="Pfam" id="PF10237">
    <property type="entry name" value="N6-adenineMlase"/>
    <property type="match status" value="1"/>
</dbReference>
<dbReference type="InParanoid" id="F0XR95"/>
<dbReference type="EC" id="2.1.1.-" evidence="5"/>
<protein>
    <recommendedName>
        <fullName evidence="5">Protein-lysine N-methyltransferase EFM5</fullName>
        <ecNumber evidence="5">2.1.1.-</ecNumber>
    </recommendedName>
    <alternativeName>
        <fullName evidence="5">Elongation factor methyltransferase 5</fullName>
    </alternativeName>
</protein>
<keyword evidence="3 5" id="KW-0489">Methyltransferase</keyword>
<accession>F0XR95</accession>
<dbReference type="GeneID" id="25981050"/>
<dbReference type="HOGENOM" id="CLU_074410_1_0_1"/>
<dbReference type="eggNOG" id="KOG3350">
    <property type="taxonomic scope" value="Eukaryota"/>
</dbReference>
<dbReference type="GO" id="GO:0032259">
    <property type="term" value="P:methylation"/>
    <property type="evidence" value="ECO:0007669"/>
    <property type="project" value="UniProtKB-KW"/>
</dbReference>
<reference evidence="6 7" key="1">
    <citation type="journal article" date="2011" name="Proc. Natl. Acad. Sci. U.S.A.">
        <title>Genome and transcriptome analyses of the mountain pine beetle-fungal symbiont Grosmannia clavigera, a lodgepole pine pathogen.</title>
        <authorList>
            <person name="DiGuistini S."/>
            <person name="Wang Y."/>
            <person name="Liao N.Y."/>
            <person name="Taylor G."/>
            <person name="Tanguay P."/>
            <person name="Feau N."/>
            <person name="Henrissat B."/>
            <person name="Chan S.K."/>
            <person name="Hesse-Orce U."/>
            <person name="Alamouti S.M."/>
            <person name="Tsui C.K.M."/>
            <person name="Docking R.T."/>
            <person name="Levasseur A."/>
            <person name="Haridas S."/>
            <person name="Robertson G."/>
            <person name="Birol I."/>
            <person name="Holt R.A."/>
            <person name="Marra M.A."/>
            <person name="Hamelin R.C."/>
            <person name="Hirst M."/>
            <person name="Jones S.J.M."/>
            <person name="Bohlmann J."/>
            <person name="Breuil C."/>
        </authorList>
    </citation>
    <scope>NUCLEOTIDE SEQUENCE [LARGE SCALE GENOMIC DNA]</scope>
    <source>
        <strain evidence="7">kw1407 / UAMH 11150</strain>
    </source>
</reference>
<keyword evidence="2 5" id="KW-0963">Cytoplasm</keyword>
<sequence>MATDSDDELTLSASAMDALRAFYSERDDHVKRFADLQSAADAAAEEKPVVLSMDTFTEDWNKSQFWYSDDTAQLLARQLIQGTDASSSIVVISAPSVFVALKNLVSALPSDERPGLLLLEHDDRFTVFGSEYIFYDFNKPTKLPRSAALRASADRIVCDPPFLSQDCQTKAALTVRWLSKPTARVAVSTGERMESLVTDKLYRAQGVRTTSFVPLHAHGLGNDFCCYANFEGDEWTWLAKKAKP</sequence>
<dbReference type="Proteomes" id="UP000007796">
    <property type="component" value="Unassembled WGS sequence"/>
</dbReference>
<evidence type="ECO:0000256" key="1">
    <source>
        <dbReference type="ARBA" id="ARBA00004496"/>
    </source>
</evidence>
<evidence type="ECO:0000313" key="6">
    <source>
        <dbReference type="EMBL" id="EFW99757.1"/>
    </source>
</evidence>
<dbReference type="InterPro" id="IPR041370">
    <property type="entry name" value="Mlase_EEF1AKMT1/ZCCHC4"/>
</dbReference>
<name>F0XR95_GROCL</name>
<comment type="subcellular location">
    <subcellularLocation>
        <location evidence="1 5">Cytoplasm</location>
    </subcellularLocation>
</comment>
<dbReference type="GO" id="GO:0016279">
    <property type="term" value="F:protein-lysine N-methyltransferase activity"/>
    <property type="evidence" value="ECO:0007669"/>
    <property type="project" value="UniProtKB-UniRule"/>
</dbReference>
<keyword evidence="7" id="KW-1185">Reference proteome</keyword>
<evidence type="ECO:0000256" key="4">
    <source>
        <dbReference type="ARBA" id="ARBA00022679"/>
    </source>
</evidence>
<dbReference type="AlphaFoldDB" id="F0XR95"/>
<dbReference type="RefSeq" id="XP_014169489.1">
    <property type="nucleotide sequence ID" value="XM_014314014.1"/>
</dbReference>
<evidence type="ECO:0000256" key="5">
    <source>
        <dbReference type="HAMAP-Rule" id="MF_03187"/>
    </source>
</evidence>
<gene>
    <name evidence="5" type="primary">EFM5</name>
    <name evidence="6" type="ORF">CMQ_75</name>
</gene>
<dbReference type="OrthoDB" id="206354at2759"/>